<dbReference type="InterPro" id="IPR036365">
    <property type="entry name" value="PGBD-like_sf"/>
</dbReference>
<dbReference type="Gene3D" id="1.10.101.10">
    <property type="entry name" value="PGBD-like superfamily/PGBD"/>
    <property type="match status" value="1"/>
</dbReference>
<dbReference type="Gene3D" id="3.30.1380.10">
    <property type="match status" value="1"/>
</dbReference>
<proteinExistence type="predicted"/>
<reference evidence="3 4" key="1">
    <citation type="submission" date="2015-01" db="EMBL/GenBank/DDBJ databases">
        <title>Genome sequence of Jeotgalibacillus alimentarius.</title>
        <authorList>
            <person name="Goh K.M."/>
            <person name="Chan K.-G."/>
            <person name="Yaakop A.S."/>
            <person name="Ee R."/>
            <person name="Gan H.M."/>
            <person name="Chan C.S."/>
        </authorList>
    </citation>
    <scope>NUCLEOTIDE SEQUENCE [LARGE SCALE GENOMIC DNA]</scope>
    <source>
        <strain evidence="3 4">YKJ-13</strain>
    </source>
</reference>
<organism evidence="3 4">
    <name type="scientific">Jeotgalibacillus alimentarius</name>
    <dbReference type="NCBI Taxonomy" id="135826"/>
    <lineage>
        <taxon>Bacteria</taxon>
        <taxon>Bacillati</taxon>
        <taxon>Bacillota</taxon>
        <taxon>Bacilli</taxon>
        <taxon>Bacillales</taxon>
        <taxon>Caryophanaceae</taxon>
        <taxon>Jeotgalibacillus</taxon>
    </lineage>
</organism>
<dbReference type="PATRIC" id="fig|135826.4.peg.2475"/>
<dbReference type="GO" id="GO:0008233">
    <property type="term" value="F:peptidase activity"/>
    <property type="evidence" value="ECO:0007669"/>
    <property type="project" value="InterPro"/>
</dbReference>
<dbReference type="Proteomes" id="UP000031950">
    <property type="component" value="Unassembled WGS sequence"/>
</dbReference>
<dbReference type="STRING" id="135826.KP77_24840"/>
<dbReference type="Pfam" id="PF01471">
    <property type="entry name" value="PG_binding_1"/>
    <property type="match status" value="1"/>
</dbReference>
<accession>A0A0C2VR43</accession>
<dbReference type="InterPro" id="IPR039561">
    <property type="entry name" value="Peptidase_M15C"/>
</dbReference>
<dbReference type="RefSeq" id="WP_052474157.1">
    <property type="nucleotide sequence ID" value="NZ_JXRQ01000024.1"/>
</dbReference>
<gene>
    <name evidence="3" type="ORF">KP77_24840</name>
</gene>
<dbReference type="SUPFAM" id="SSF47090">
    <property type="entry name" value="PGBD-like"/>
    <property type="match status" value="1"/>
</dbReference>
<evidence type="ECO:0000313" key="4">
    <source>
        <dbReference type="Proteomes" id="UP000031950"/>
    </source>
</evidence>
<sequence length="366" mass="40193">MSRVSLQTLIDRSVRNMGAVVPQIRTLAVELITRSYNEGINVQISSGYRSNTQQASIYGMGRPNYWWNGKHYGNTGSIVSNAQPGQSIHNYGLAIDYFLVSDDGLKAIWVVNAQWRRVAQIGKSLGFTWGGDWKGFVDAPHLEYTKGLTWRDLQAGKRPSFGSVQAASERDYLENGDEGAAVEEMQKLLIALGHKITADGIFGPASEAALKSFQSSRNLIADGVYGPQSKKALQVAVKPPAVPGATAPTKNDPKEETILFKPNSPTFRKETVKLFEDAHTVGIFSSREHAEQTEKGDISESDAIGAIATILNRVGFLVDPEAKVYPAHADAQEWAKEKGISDGTRPTLPVTRQQAWQMIKNYDELK</sequence>
<evidence type="ECO:0000259" key="1">
    <source>
        <dbReference type="Pfam" id="PF01471"/>
    </source>
</evidence>
<protein>
    <recommendedName>
        <fullName evidence="5">Peptidase M15C domain-containing protein</fullName>
    </recommendedName>
</protein>
<feature type="domain" description="Peptidase M15C" evidence="2">
    <location>
        <begin position="83"/>
        <end position="144"/>
    </location>
</feature>
<dbReference type="OrthoDB" id="9799970at2"/>
<feature type="domain" description="Peptidoglycan binding-like" evidence="1">
    <location>
        <begin position="179"/>
        <end position="233"/>
    </location>
</feature>
<dbReference type="InterPro" id="IPR036366">
    <property type="entry name" value="PGBDSf"/>
</dbReference>
<dbReference type="Pfam" id="PF13539">
    <property type="entry name" value="Peptidase_M15_4"/>
    <property type="match status" value="1"/>
</dbReference>
<dbReference type="CDD" id="cd14845">
    <property type="entry name" value="L-Ala-D-Glu_peptidase_like"/>
    <property type="match status" value="1"/>
</dbReference>
<dbReference type="EMBL" id="JXRQ01000024">
    <property type="protein sequence ID" value="KIL46916.1"/>
    <property type="molecule type" value="Genomic_DNA"/>
</dbReference>
<evidence type="ECO:0000259" key="2">
    <source>
        <dbReference type="Pfam" id="PF13539"/>
    </source>
</evidence>
<name>A0A0C2VR43_9BACL</name>
<keyword evidence="4" id="KW-1185">Reference proteome</keyword>
<evidence type="ECO:0008006" key="5">
    <source>
        <dbReference type="Google" id="ProtNLM"/>
    </source>
</evidence>
<dbReference type="SUPFAM" id="SSF55166">
    <property type="entry name" value="Hedgehog/DD-peptidase"/>
    <property type="match status" value="1"/>
</dbReference>
<dbReference type="InterPro" id="IPR009045">
    <property type="entry name" value="Zn_M74/Hedgehog-like"/>
</dbReference>
<dbReference type="InterPro" id="IPR002477">
    <property type="entry name" value="Peptidoglycan-bd-like"/>
</dbReference>
<comment type="caution">
    <text evidence="3">The sequence shown here is derived from an EMBL/GenBank/DDBJ whole genome shotgun (WGS) entry which is preliminary data.</text>
</comment>
<dbReference type="AlphaFoldDB" id="A0A0C2VR43"/>
<evidence type="ECO:0000313" key="3">
    <source>
        <dbReference type="EMBL" id="KIL46916.1"/>
    </source>
</evidence>